<dbReference type="SMART" id="SM00066">
    <property type="entry name" value="GAL4"/>
    <property type="match status" value="1"/>
</dbReference>
<dbReference type="SUPFAM" id="SSF57701">
    <property type="entry name" value="Zn2/Cys6 DNA-binding domain"/>
    <property type="match status" value="1"/>
</dbReference>
<feature type="domain" description="Zn(2)-C6 fungal-type" evidence="5">
    <location>
        <begin position="19"/>
        <end position="49"/>
    </location>
</feature>
<dbReference type="EMBL" id="JBFXLU010000063">
    <property type="protein sequence ID" value="KAL2846420.1"/>
    <property type="molecule type" value="Genomic_DNA"/>
</dbReference>
<evidence type="ECO:0000256" key="3">
    <source>
        <dbReference type="ARBA" id="ARBA00023163"/>
    </source>
</evidence>
<protein>
    <recommendedName>
        <fullName evidence="5">Zn(2)-C6 fungal-type domain-containing protein</fullName>
    </recommendedName>
</protein>
<keyword evidence="2" id="KW-0238">DNA-binding</keyword>
<dbReference type="InterPro" id="IPR001138">
    <property type="entry name" value="Zn2Cys6_DnaBD"/>
</dbReference>
<dbReference type="PANTHER" id="PTHR31069:SF31">
    <property type="entry name" value="MONODICTYPHENONE CLUSTER TRANSCRIPTION FACTOR-RELATED"/>
    <property type="match status" value="1"/>
</dbReference>
<dbReference type="Pfam" id="PF00172">
    <property type="entry name" value="Zn_clus"/>
    <property type="match status" value="1"/>
</dbReference>
<keyword evidence="4" id="KW-0539">Nucleus</keyword>
<evidence type="ECO:0000256" key="1">
    <source>
        <dbReference type="ARBA" id="ARBA00023015"/>
    </source>
</evidence>
<evidence type="ECO:0000256" key="2">
    <source>
        <dbReference type="ARBA" id="ARBA00023125"/>
    </source>
</evidence>
<evidence type="ECO:0000313" key="7">
    <source>
        <dbReference type="Proteomes" id="UP001610446"/>
    </source>
</evidence>
<dbReference type="PRINTS" id="PR00755">
    <property type="entry name" value="AFLATOXINBRP"/>
</dbReference>
<dbReference type="PROSITE" id="PS00463">
    <property type="entry name" value="ZN2_CY6_FUNGAL_1"/>
    <property type="match status" value="1"/>
</dbReference>
<dbReference type="InterPro" id="IPR036864">
    <property type="entry name" value="Zn2-C6_fun-type_DNA-bd_sf"/>
</dbReference>
<dbReference type="InterPro" id="IPR050675">
    <property type="entry name" value="OAF3"/>
</dbReference>
<gene>
    <name evidence="6" type="ORF">BJY01DRAFT_263313</name>
</gene>
<dbReference type="Gene3D" id="4.10.240.10">
    <property type="entry name" value="Zn(2)-C6 fungal-type DNA-binding domain"/>
    <property type="match status" value="1"/>
</dbReference>
<organism evidence="6 7">
    <name type="scientific">Aspergillus pseudoustus</name>
    <dbReference type="NCBI Taxonomy" id="1810923"/>
    <lineage>
        <taxon>Eukaryota</taxon>
        <taxon>Fungi</taxon>
        <taxon>Dikarya</taxon>
        <taxon>Ascomycota</taxon>
        <taxon>Pezizomycotina</taxon>
        <taxon>Eurotiomycetes</taxon>
        <taxon>Eurotiomycetidae</taxon>
        <taxon>Eurotiales</taxon>
        <taxon>Aspergillaceae</taxon>
        <taxon>Aspergillus</taxon>
        <taxon>Aspergillus subgen. Nidulantes</taxon>
    </lineage>
</organism>
<comment type="caution">
    <text evidence="6">The sequence shown here is derived from an EMBL/GenBank/DDBJ whole genome shotgun (WGS) entry which is preliminary data.</text>
</comment>
<reference evidence="6 7" key="1">
    <citation type="submission" date="2024-07" db="EMBL/GenBank/DDBJ databases">
        <title>Section-level genome sequencing and comparative genomics of Aspergillus sections Usti and Cavernicolus.</title>
        <authorList>
            <consortium name="Lawrence Berkeley National Laboratory"/>
            <person name="Nybo J.L."/>
            <person name="Vesth T.C."/>
            <person name="Theobald S."/>
            <person name="Frisvad J.C."/>
            <person name="Larsen T.O."/>
            <person name="Kjaerboelling I."/>
            <person name="Rothschild-Mancinelli K."/>
            <person name="Lyhne E.K."/>
            <person name="Kogle M.E."/>
            <person name="Barry K."/>
            <person name="Clum A."/>
            <person name="Na H."/>
            <person name="Ledsgaard L."/>
            <person name="Lin J."/>
            <person name="Lipzen A."/>
            <person name="Kuo A."/>
            <person name="Riley R."/>
            <person name="Mondo S."/>
            <person name="Labutti K."/>
            <person name="Haridas S."/>
            <person name="Pangalinan J."/>
            <person name="Salamov A.A."/>
            <person name="Simmons B.A."/>
            <person name="Magnuson J.K."/>
            <person name="Chen J."/>
            <person name="Drula E."/>
            <person name="Henrissat B."/>
            <person name="Wiebenga A."/>
            <person name="Lubbers R.J."/>
            <person name="Gomes A.C."/>
            <person name="Makela M.R."/>
            <person name="Stajich J."/>
            <person name="Grigoriev I.V."/>
            <person name="Mortensen U.H."/>
            <person name="De Vries R.P."/>
            <person name="Baker S.E."/>
            <person name="Andersen M.R."/>
        </authorList>
    </citation>
    <scope>NUCLEOTIDE SEQUENCE [LARGE SCALE GENOMIC DNA]</scope>
    <source>
        <strain evidence="6 7">CBS 123904</strain>
    </source>
</reference>
<keyword evidence="3" id="KW-0804">Transcription</keyword>
<evidence type="ECO:0000259" key="5">
    <source>
        <dbReference type="PROSITE" id="PS50048"/>
    </source>
</evidence>
<dbReference type="PROSITE" id="PS50048">
    <property type="entry name" value="ZN2_CY6_FUNGAL_2"/>
    <property type="match status" value="1"/>
</dbReference>
<name>A0ABR4K269_9EURO</name>
<proteinExistence type="predicted"/>
<dbReference type="Proteomes" id="UP001610446">
    <property type="component" value="Unassembled WGS sequence"/>
</dbReference>
<keyword evidence="1" id="KW-0805">Transcription regulation</keyword>
<keyword evidence="7" id="KW-1185">Reference proteome</keyword>
<accession>A0ABR4K269</accession>
<evidence type="ECO:0000256" key="4">
    <source>
        <dbReference type="ARBA" id="ARBA00023242"/>
    </source>
</evidence>
<evidence type="ECO:0000313" key="6">
    <source>
        <dbReference type="EMBL" id="KAL2846420.1"/>
    </source>
</evidence>
<sequence length="402" mass="43908">MDPTSGYTSSKRPPKLRSACNECHAAKVRCSGEKTGCQRCGNLHLKCAFSISRIGKVPGKRSKANRVAAAAASTSSAPISTATSMSTPVMSPPLLTPAHSYESPRSFGGRNMPISATSYPFSQEYSTAFLPLTSEATHPHLVQGYAQSNPEDLSKYSNQCWTTELDQLGGPGLLSPDWEIDADDPIPLASTLPASYPDLHPLEKNVPRAYASPTEIIPSQCTIYLHLINSIEQSIQLASHCRSPGSGNAQPSMLDSILGANQRYLTTLLQITDSPAFAHTYSGEHLLFSVALDKVICLFSLGYAELRRQMDIYEGMNMGCNGPTDRWVRLGAYGIDFVDQMAICRRVFVEEMKRARICVGRLIDSMGPTTTGRHEGLCEDMKRRLDGLMEDLEGDHTLHMSV</sequence>
<dbReference type="CDD" id="cd00067">
    <property type="entry name" value="GAL4"/>
    <property type="match status" value="1"/>
</dbReference>
<dbReference type="PANTHER" id="PTHR31069">
    <property type="entry name" value="OLEATE-ACTIVATED TRANSCRIPTION FACTOR 1-RELATED"/>
    <property type="match status" value="1"/>
</dbReference>